<dbReference type="EMBL" id="CP045915">
    <property type="protein sequence ID" value="QGH33639.1"/>
    <property type="molecule type" value="Genomic_DNA"/>
</dbReference>
<dbReference type="Gene3D" id="3.40.50.720">
    <property type="entry name" value="NAD(P)-binding Rossmann-like Domain"/>
    <property type="match status" value="1"/>
</dbReference>
<evidence type="ECO:0000313" key="4">
    <source>
        <dbReference type="EMBL" id="QGH33639.1"/>
    </source>
</evidence>
<reference evidence="4 5" key="1">
    <citation type="submission" date="2019-11" db="EMBL/GenBank/DDBJ databases">
        <title>Gracilibacillus salitolerans sp. nov., a moderate halophile isolated from a saline soil in northwest China.</title>
        <authorList>
            <person name="Gan L."/>
        </authorList>
    </citation>
    <scope>NUCLEOTIDE SEQUENCE [LARGE SCALE GENOMIC DNA]</scope>
    <source>
        <strain evidence="4 5">SCU50</strain>
    </source>
</reference>
<evidence type="ECO:0000256" key="3">
    <source>
        <dbReference type="ARBA" id="ARBA00023002"/>
    </source>
</evidence>
<comment type="subunit">
    <text evidence="2">Homotetramer.</text>
</comment>
<dbReference type="Proteomes" id="UP000339690">
    <property type="component" value="Chromosome"/>
</dbReference>
<proteinExistence type="inferred from homology"/>
<keyword evidence="5" id="KW-1185">Reference proteome</keyword>
<dbReference type="PANTHER" id="PTHR43639:SF1">
    <property type="entry name" value="SHORT-CHAIN DEHYDROGENASE_REDUCTASE FAMILY PROTEIN"/>
    <property type="match status" value="1"/>
</dbReference>
<dbReference type="PANTHER" id="PTHR43639">
    <property type="entry name" value="OXIDOREDUCTASE, SHORT-CHAIN DEHYDROGENASE/REDUCTASE FAMILY (AFU_ORTHOLOGUE AFUA_5G02870)"/>
    <property type="match status" value="1"/>
</dbReference>
<evidence type="ECO:0000256" key="2">
    <source>
        <dbReference type="ARBA" id="ARBA00011881"/>
    </source>
</evidence>
<dbReference type="Pfam" id="PF13561">
    <property type="entry name" value="adh_short_C2"/>
    <property type="match status" value="1"/>
</dbReference>
<dbReference type="AlphaFoldDB" id="A0A5Q2TFR2"/>
<keyword evidence="3" id="KW-0560">Oxidoreductase</keyword>
<evidence type="ECO:0000313" key="5">
    <source>
        <dbReference type="Proteomes" id="UP000339690"/>
    </source>
</evidence>
<comment type="similarity">
    <text evidence="1">Belongs to the short-chain dehydrogenases/reductases (SDR) family.</text>
</comment>
<dbReference type="CDD" id="cd05233">
    <property type="entry name" value="SDR_c"/>
    <property type="match status" value="1"/>
</dbReference>
<dbReference type="GO" id="GO:0008206">
    <property type="term" value="P:bile acid metabolic process"/>
    <property type="evidence" value="ECO:0007669"/>
    <property type="project" value="UniProtKB-ARBA"/>
</dbReference>
<name>A0A5Q2TFR2_9BACI</name>
<dbReference type="FunFam" id="3.40.50.720:FF:000084">
    <property type="entry name" value="Short-chain dehydrogenase reductase"/>
    <property type="match status" value="1"/>
</dbReference>
<dbReference type="KEGG" id="grc:GI584_06235"/>
<dbReference type="InterPro" id="IPR036291">
    <property type="entry name" value="NAD(P)-bd_dom_sf"/>
</dbReference>
<evidence type="ECO:0000256" key="1">
    <source>
        <dbReference type="ARBA" id="ARBA00006484"/>
    </source>
</evidence>
<organism evidence="4 5">
    <name type="scientific">Gracilibacillus salitolerans</name>
    <dbReference type="NCBI Taxonomy" id="2663022"/>
    <lineage>
        <taxon>Bacteria</taxon>
        <taxon>Bacillati</taxon>
        <taxon>Bacillota</taxon>
        <taxon>Bacilli</taxon>
        <taxon>Bacillales</taxon>
        <taxon>Bacillaceae</taxon>
        <taxon>Gracilibacillus</taxon>
    </lineage>
</organism>
<dbReference type="GO" id="GO:0016491">
    <property type="term" value="F:oxidoreductase activity"/>
    <property type="evidence" value="ECO:0007669"/>
    <property type="project" value="UniProtKB-KW"/>
</dbReference>
<protein>
    <submittedName>
        <fullName evidence="4">SDR family oxidoreductase</fullName>
    </submittedName>
</protein>
<dbReference type="InterPro" id="IPR002347">
    <property type="entry name" value="SDR_fam"/>
</dbReference>
<dbReference type="PRINTS" id="PR00080">
    <property type="entry name" value="SDRFAMILY"/>
</dbReference>
<dbReference type="SUPFAM" id="SSF51735">
    <property type="entry name" value="NAD(P)-binding Rossmann-fold domains"/>
    <property type="match status" value="1"/>
</dbReference>
<accession>A0A5Q2TFR2</accession>
<gene>
    <name evidence="4" type="ORF">GI584_06235</name>
</gene>
<dbReference type="PRINTS" id="PR00081">
    <property type="entry name" value="GDHRDH"/>
</dbReference>
<sequence length="262" mass="29060">MQMEQKTALVTGASRGIGKQVAIRLAEEGYDIAFCHFQDEQRAKQTKQQIQEQFNRRCFVFNVDLRQTNLLATLVKEVISNLGSIHTLVNNAGITIFHPITEMEIDELDHLINLDLKAPLTLMSLIGQHMKECHFPGNIINITSTRAERAYPDDAVYGAVKAGLRRATESVALELSDYGIRVNCVAPGAIQVYSSRDEYYQNFGQKVPLARAGQPNDVAEAVCFLVSERASYITGTTVRVDGGLILPGMPETSDKQSGWKQD</sequence>